<evidence type="ECO:0000259" key="5">
    <source>
        <dbReference type="Pfam" id="PF00271"/>
    </source>
</evidence>
<dbReference type="InterPro" id="IPR027417">
    <property type="entry name" value="P-loop_NTPase"/>
</dbReference>
<dbReference type="GO" id="GO:0005524">
    <property type="term" value="F:ATP binding"/>
    <property type="evidence" value="ECO:0007669"/>
    <property type="project" value="UniProtKB-KW"/>
</dbReference>
<dbReference type="InterPro" id="IPR050628">
    <property type="entry name" value="SNF2_RAD54_helicase_TF"/>
</dbReference>
<evidence type="ECO:0000313" key="7">
    <source>
        <dbReference type="Proteomes" id="UP000266841"/>
    </source>
</evidence>
<dbReference type="AlphaFoldDB" id="K0SX11"/>
<proteinExistence type="predicted"/>
<dbReference type="SUPFAM" id="SSF52540">
    <property type="entry name" value="P-loop containing nucleoside triphosphate hydrolases"/>
    <property type="match status" value="1"/>
</dbReference>
<evidence type="ECO:0000256" key="4">
    <source>
        <dbReference type="SAM" id="MobiDB-lite"/>
    </source>
</evidence>
<keyword evidence="2" id="KW-0378">Hydrolase</keyword>
<dbReference type="GO" id="GO:0016787">
    <property type="term" value="F:hydrolase activity"/>
    <property type="evidence" value="ECO:0007669"/>
    <property type="project" value="UniProtKB-KW"/>
</dbReference>
<evidence type="ECO:0000313" key="6">
    <source>
        <dbReference type="EMBL" id="EJK70963.1"/>
    </source>
</evidence>
<dbReference type="PANTHER" id="PTHR45626">
    <property type="entry name" value="TRANSCRIPTION TERMINATION FACTOR 2-RELATED"/>
    <property type="match status" value="1"/>
</dbReference>
<dbReference type="Pfam" id="PF00271">
    <property type="entry name" value="Helicase_C"/>
    <property type="match status" value="1"/>
</dbReference>
<evidence type="ECO:0000256" key="3">
    <source>
        <dbReference type="ARBA" id="ARBA00022840"/>
    </source>
</evidence>
<dbReference type="OrthoDB" id="47719at2759"/>
<dbReference type="Gene3D" id="3.40.50.300">
    <property type="entry name" value="P-loop containing nucleotide triphosphate hydrolases"/>
    <property type="match status" value="1"/>
</dbReference>
<dbReference type="Proteomes" id="UP000266841">
    <property type="component" value="Unassembled WGS sequence"/>
</dbReference>
<dbReference type="EMBL" id="AGNL01007813">
    <property type="protein sequence ID" value="EJK70963.1"/>
    <property type="molecule type" value="Genomic_DNA"/>
</dbReference>
<feature type="region of interest" description="Disordered" evidence="4">
    <location>
        <begin position="636"/>
        <end position="680"/>
    </location>
</feature>
<dbReference type="CDD" id="cd18793">
    <property type="entry name" value="SF2_C_SNF"/>
    <property type="match status" value="1"/>
</dbReference>
<dbReference type="GO" id="GO:0008094">
    <property type="term" value="F:ATP-dependent activity, acting on DNA"/>
    <property type="evidence" value="ECO:0007669"/>
    <property type="project" value="TreeGrafter"/>
</dbReference>
<feature type="compositionally biased region" description="Polar residues" evidence="4">
    <location>
        <begin position="694"/>
        <end position="705"/>
    </location>
</feature>
<keyword evidence="1" id="KW-0547">Nucleotide-binding</keyword>
<keyword evidence="3" id="KW-0067">ATP-binding</keyword>
<evidence type="ECO:0000256" key="1">
    <source>
        <dbReference type="ARBA" id="ARBA00022741"/>
    </source>
</evidence>
<organism evidence="6 7">
    <name type="scientific">Thalassiosira oceanica</name>
    <name type="common">Marine diatom</name>
    <dbReference type="NCBI Taxonomy" id="159749"/>
    <lineage>
        <taxon>Eukaryota</taxon>
        <taxon>Sar</taxon>
        <taxon>Stramenopiles</taxon>
        <taxon>Ochrophyta</taxon>
        <taxon>Bacillariophyta</taxon>
        <taxon>Coscinodiscophyceae</taxon>
        <taxon>Thalassiosirophycidae</taxon>
        <taxon>Thalassiosirales</taxon>
        <taxon>Thalassiosiraceae</taxon>
        <taxon>Thalassiosira</taxon>
    </lineage>
</organism>
<feature type="compositionally biased region" description="Basic and acidic residues" evidence="4">
    <location>
        <begin position="639"/>
        <end position="649"/>
    </location>
</feature>
<dbReference type="InterPro" id="IPR001650">
    <property type="entry name" value="Helicase_C-like"/>
</dbReference>
<dbReference type="GO" id="GO:0006281">
    <property type="term" value="P:DNA repair"/>
    <property type="evidence" value="ECO:0007669"/>
    <property type="project" value="TreeGrafter"/>
</dbReference>
<dbReference type="InterPro" id="IPR049730">
    <property type="entry name" value="SNF2/RAD54-like_C"/>
</dbReference>
<comment type="caution">
    <text evidence="6">The sequence shown here is derived from an EMBL/GenBank/DDBJ whole genome shotgun (WGS) entry which is preliminary data.</text>
</comment>
<evidence type="ECO:0000256" key="2">
    <source>
        <dbReference type="ARBA" id="ARBA00022801"/>
    </source>
</evidence>
<dbReference type="eggNOG" id="KOG0389">
    <property type="taxonomic scope" value="Eukaryota"/>
</dbReference>
<dbReference type="GO" id="GO:0005634">
    <property type="term" value="C:nucleus"/>
    <property type="evidence" value="ECO:0007669"/>
    <property type="project" value="TreeGrafter"/>
</dbReference>
<sequence>MSQVRRIAQCATKSARRKALKESLLFSQLPIDLIDDLHNEYLVEHPKREKDEDGNYIDIGTRSSDYEGTAPDRMVSLIRDSFPDDRRLSRQFDMVIMGKPSPVKAHLRNPRHNLSLFMQTKTTSSRTCAQMIYIDLEQDTAMGKFWKNATKTRNPQDVIDAVKEWRENYMLRRTKNVLQQQLPPLIRECALVEPVPSELNVYLCFEHAFKRLIRELSSVVDDNSHGGVFKQKELIRMLMSAASCCRQALIHPVLPHGREGTICFSSSRRDLVRAVCEEKKTCVICSRVDVSQKAERGRRMALANKAEQESEEDFRQLLSRDEGEAEIDLDDVDDKERRRAERRKVAGNNIRYELREDEGCLGDNEKGALVCLGSDICRAAGSKCEHYAHQVGCILPCNMTPLVKEPSLISITANKKGCIDRLLESEVKANGVRCPRCSDLAARLHSGSGDICCKNITAPFADQAGFRVSRKISRAIDLFRTIPKEEKCIVFSFFLGSLDLMEAILTLDLGVKCTRYDGDSGRDRELELQKFKSDKNIRVLLATVPSGGTGLNITQAPNIIFLDRWFNPQVHDQYTLDMVMRDLNDRKKDNAKVMLAGVDLGSNSGLRFNDLTGAIEALTAGLEDSRTIHNDGVLSELQPKVEETTHGDSDASDEISLQSDELLNTRPSFSGYEKEGDQAMPREETHNMANLNMKSEHWSPSSPSTAGEVDNASVSSIDSDELLNRETPFSDKKKQMRVTLQGEETVEFEAELETPRAESPELF</sequence>
<feature type="compositionally biased region" description="Polar residues" evidence="4">
    <location>
        <begin position="655"/>
        <end position="668"/>
    </location>
</feature>
<feature type="compositionally biased region" description="Basic and acidic residues" evidence="4">
    <location>
        <begin position="722"/>
        <end position="733"/>
    </location>
</feature>
<feature type="region of interest" description="Disordered" evidence="4">
    <location>
        <begin position="694"/>
        <end position="740"/>
    </location>
</feature>
<feature type="domain" description="Helicase C-terminal" evidence="5">
    <location>
        <begin position="472"/>
        <end position="573"/>
    </location>
</feature>
<reference evidence="6 7" key="1">
    <citation type="journal article" date="2012" name="Genome Biol.">
        <title>Genome and low-iron response of an oceanic diatom adapted to chronic iron limitation.</title>
        <authorList>
            <person name="Lommer M."/>
            <person name="Specht M."/>
            <person name="Roy A.S."/>
            <person name="Kraemer L."/>
            <person name="Andreson R."/>
            <person name="Gutowska M.A."/>
            <person name="Wolf J."/>
            <person name="Bergner S.V."/>
            <person name="Schilhabel M.B."/>
            <person name="Klostermeier U.C."/>
            <person name="Beiko R.G."/>
            <person name="Rosenstiel P."/>
            <person name="Hippler M."/>
            <person name="Laroche J."/>
        </authorList>
    </citation>
    <scope>NUCLEOTIDE SEQUENCE [LARGE SCALE GENOMIC DNA]</scope>
    <source>
        <strain evidence="6 7">CCMP1005</strain>
    </source>
</reference>
<keyword evidence="7" id="KW-1185">Reference proteome</keyword>
<accession>K0SX11</accession>
<gene>
    <name evidence="6" type="ORF">THAOC_07639</name>
</gene>
<protein>
    <recommendedName>
        <fullName evidence="5">Helicase C-terminal domain-containing protein</fullName>
    </recommendedName>
</protein>
<name>K0SX11_THAOC</name>